<dbReference type="AlphaFoldDB" id="A0AAC9NFX6"/>
<dbReference type="InterPro" id="IPR010998">
    <property type="entry name" value="Integrase_recombinase_N"/>
</dbReference>
<gene>
    <name evidence="8" type="ORF">AOC25_04255</name>
</gene>
<dbReference type="RefSeq" id="WP_071539028.1">
    <property type="nucleotide sequence ID" value="NZ_CP015016.1"/>
</dbReference>
<evidence type="ECO:0000256" key="3">
    <source>
        <dbReference type="ARBA" id="ARBA00023125"/>
    </source>
</evidence>
<dbReference type="PANTHER" id="PTHR30349">
    <property type="entry name" value="PHAGE INTEGRASE-RELATED"/>
    <property type="match status" value="1"/>
</dbReference>
<dbReference type="PROSITE" id="PS51900">
    <property type="entry name" value="CB"/>
    <property type="match status" value="1"/>
</dbReference>
<evidence type="ECO:0000256" key="1">
    <source>
        <dbReference type="ARBA" id="ARBA00008857"/>
    </source>
</evidence>
<dbReference type="PROSITE" id="PS51898">
    <property type="entry name" value="TYR_RECOMBINASE"/>
    <property type="match status" value="1"/>
</dbReference>
<dbReference type="InterPro" id="IPR013762">
    <property type="entry name" value="Integrase-like_cat_sf"/>
</dbReference>
<evidence type="ECO:0000256" key="2">
    <source>
        <dbReference type="ARBA" id="ARBA00022908"/>
    </source>
</evidence>
<dbReference type="GO" id="GO:0003677">
    <property type="term" value="F:DNA binding"/>
    <property type="evidence" value="ECO:0007669"/>
    <property type="project" value="UniProtKB-UniRule"/>
</dbReference>
<dbReference type="Gene3D" id="1.10.150.130">
    <property type="match status" value="1"/>
</dbReference>
<evidence type="ECO:0008006" key="10">
    <source>
        <dbReference type="Google" id="ProtNLM"/>
    </source>
</evidence>
<dbReference type="CDD" id="cd01184">
    <property type="entry name" value="INT_C_like_1"/>
    <property type="match status" value="1"/>
</dbReference>
<accession>A0AAC9NFX6</accession>
<evidence type="ECO:0000256" key="4">
    <source>
        <dbReference type="ARBA" id="ARBA00023172"/>
    </source>
</evidence>
<dbReference type="InterPro" id="IPR011010">
    <property type="entry name" value="DNA_brk_join_enz"/>
</dbReference>
<dbReference type="InterPro" id="IPR002104">
    <property type="entry name" value="Integrase_catalytic"/>
</dbReference>
<dbReference type="GO" id="GO:0006310">
    <property type="term" value="P:DNA recombination"/>
    <property type="evidence" value="ECO:0007669"/>
    <property type="project" value="UniProtKB-KW"/>
</dbReference>
<name>A0AAC9NFX6_9BURK</name>
<reference evidence="8" key="1">
    <citation type="journal article" date="2017" name="Appl. Environ. Microbiol.">
        <title>Microdiversification of a pelagic Polynucleobacter species is mainly driven by acquisition of genomic islands from a partially interspecific gene pool.</title>
        <authorList>
            <person name="Hoetzinger M."/>
            <person name="Hahn M.W."/>
            <person name="Jezberova J."/>
            <person name="Schmidt J."/>
            <person name="Koll U."/>
        </authorList>
    </citation>
    <scope>NUCLEOTIDE SEQUENCE</scope>
    <source>
        <strain evidence="8">MWH-RechtKol4</strain>
    </source>
</reference>
<sequence>MRWQRASPRSRDSLNACKRSLKFYEEFTKNPPINELTREQGDRFRSWLQAPERNTASKTARDRLVWIKSLIKYAQVDLGLLQRHPWEGINIKTSPTHKRRPWDASELQTLFGQALHTSYLFPKDWRAGADAAYWIPLLGLFTGARLSELAQLRVKDIFTEGHIPVISITDECDFQKVKTPSSIRKIPIHRELIRLGFLDYVSGLKVNERELLWSDLAMRKDKPGGYFSNWFGEYRKSIGLNQYPDFHCFRHTVRSQLAESDISEAIIDSLLGHQIKGSAGAKVYSHKTVAMLSKAIEILSYSGLSLQRIYGGRL</sequence>
<feature type="domain" description="Core-binding (CB)" evidence="7">
    <location>
        <begin position="1"/>
        <end position="75"/>
    </location>
</feature>
<dbReference type="SUPFAM" id="SSF56349">
    <property type="entry name" value="DNA breaking-rejoining enzymes"/>
    <property type="match status" value="1"/>
</dbReference>
<dbReference type="GO" id="GO:0015074">
    <property type="term" value="P:DNA integration"/>
    <property type="evidence" value="ECO:0007669"/>
    <property type="project" value="UniProtKB-KW"/>
</dbReference>
<dbReference type="PANTHER" id="PTHR30349:SF41">
    <property type="entry name" value="INTEGRASE_RECOMBINASE PROTEIN MJ0367-RELATED"/>
    <property type="match status" value="1"/>
</dbReference>
<proteinExistence type="inferred from homology"/>
<keyword evidence="3 5" id="KW-0238">DNA-binding</keyword>
<evidence type="ECO:0000313" key="8">
    <source>
        <dbReference type="EMBL" id="APC00895.1"/>
    </source>
</evidence>
<organism evidence="8 9">
    <name type="scientific">Polynucleobacter asymbioticus</name>
    <dbReference type="NCBI Taxonomy" id="576611"/>
    <lineage>
        <taxon>Bacteria</taxon>
        <taxon>Pseudomonadati</taxon>
        <taxon>Pseudomonadota</taxon>
        <taxon>Betaproteobacteria</taxon>
        <taxon>Burkholderiales</taxon>
        <taxon>Burkholderiaceae</taxon>
        <taxon>Polynucleobacter</taxon>
    </lineage>
</organism>
<feature type="domain" description="Tyr recombinase" evidence="6">
    <location>
        <begin position="97"/>
        <end position="297"/>
    </location>
</feature>
<dbReference type="EMBL" id="CP015017">
    <property type="protein sequence ID" value="APC00895.1"/>
    <property type="molecule type" value="Genomic_DNA"/>
</dbReference>
<dbReference type="InterPro" id="IPR050090">
    <property type="entry name" value="Tyrosine_recombinase_XerCD"/>
</dbReference>
<dbReference type="Gene3D" id="1.10.443.10">
    <property type="entry name" value="Intergrase catalytic core"/>
    <property type="match status" value="1"/>
</dbReference>
<dbReference type="Proteomes" id="UP000182060">
    <property type="component" value="Chromosome"/>
</dbReference>
<evidence type="ECO:0000313" key="9">
    <source>
        <dbReference type="Proteomes" id="UP000182060"/>
    </source>
</evidence>
<dbReference type="InterPro" id="IPR044068">
    <property type="entry name" value="CB"/>
</dbReference>
<evidence type="ECO:0000259" key="6">
    <source>
        <dbReference type="PROSITE" id="PS51898"/>
    </source>
</evidence>
<comment type="similarity">
    <text evidence="1">Belongs to the 'phage' integrase family.</text>
</comment>
<evidence type="ECO:0000256" key="5">
    <source>
        <dbReference type="PROSITE-ProRule" id="PRU01248"/>
    </source>
</evidence>
<dbReference type="Pfam" id="PF00589">
    <property type="entry name" value="Phage_integrase"/>
    <property type="match status" value="1"/>
</dbReference>
<protein>
    <recommendedName>
        <fullName evidence="10">Tyr recombinase domain-containing protein</fullName>
    </recommendedName>
</protein>
<keyword evidence="2" id="KW-0229">DNA integration</keyword>
<evidence type="ECO:0000259" key="7">
    <source>
        <dbReference type="PROSITE" id="PS51900"/>
    </source>
</evidence>
<keyword evidence="4" id="KW-0233">DNA recombination</keyword>